<name>A0A9D1NMB6_9BACT</name>
<reference evidence="1" key="2">
    <citation type="journal article" date="2021" name="PeerJ">
        <title>Extensive microbial diversity within the chicken gut microbiome revealed by metagenomics and culture.</title>
        <authorList>
            <person name="Gilroy R."/>
            <person name="Ravi A."/>
            <person name="Getino M."/>
            <person name="Pursley I."/>
            <person name="Horton D.L."/>
            <person name="Alikhan N.F."/>
            <person name="Baker D."/>
            <person name="Gharbi K."/>
            <person name="Hall N."/>
            <person name="Watson M."/>
            <person name="Adriaenssens E.M."/>
            <person name="Foster-Nyarko E."/>
            <person name="Jarju S."/>
            <person name="Secka A."/>
            <person name="Antonio M."/>
            <person name="Oren A."/>
            <person name="Chaudhuri R.R."/>
            <person name="La Ragione R."/>
            <person name="Hildebrand F."/>
            <person name="Pallen M.J."/>
        </authorList>
    </citation>
    <scope>NUCLEOTIDE SEQUENCE</scope>
    <source>
        <strain evidence="1">35461</strain>
    </source>
</reference>
<gene>
    <name evidence="1" type="ORF">IAC79_02540</name>
</gene>
<organism evidence="1 2">
    <name type="scientific">Candidatus Spyradenecus faecavium</name>
    <dbReference type="NCBI Taxonomy" id="2840947"/>
    <lineage>
        <taxon>Bacteria</taxon>
        <taxon>Pseudomonadati</taxon>
        <taxon>Lentisphaerota</taxon>
        <taxon>Lentisphaeria</taxon>
        <taxon>Lentisphaerales</taxon>
        <taxon>Lentisphaeraceae</taxon>
        <taxon>Lentisphaeraceae incertae sedis</taxon>
        <taxon>Candidatus Spyradenecus</taxon>
    </lineage>
</organism>
<proteinExistence type="predicted"/>
<reference evidence="1" key="1">
    <citation type="submission" date="2020-10" db="EMBL/GenBank/DDBJ databases">
        <authorList>
            <person name="Gilroy R."/>
        </authorList>
    </citation>
    <scope>NUCLEOTIDE SEQUENCE</scope>
    <source>
        <strain evidence="1">35461</strain>
    </source>
</reference>
<comment type="caution">
    <text evidence="1">The sequence shown here is derived from an EMBL/GenBank/DDBJ whole genome shotgun (WGS) entry which is preliminary data.</text>
</comment>
<sequence>LPCGPLYHATDRGVYSRFHRDIFRLDAGREEGLIVLTPWLYATLYRDPNAFFAEARELGASGLFVAPRAPRLVVMRGDAPLTPEQETTLRDYAATAFPAPVGWRRFLPGRFGVMFPEEDRYLGLPEDRVVIVAADGLPYTLLAPPGAAW</sequence>
<dbReference type="AlphaFoldDB" id="A0A9D1NMB6"/>
<feature type="non-terminal residue" evidence="1">
    <location>
        <position position="1"/>
    </location>
</feature>
<protein>
    <submittedName>
        <fullName evidence="1">Uncharacterized protein</fullName>
    </submittedName>
</protein>
<dbReference type="Proteomes" id="UP000886845">
    <property type="component" value="Unassembled WGS sequence"/>
</dbReference>
<dbReference type="EMBL" id="DVOR01000080">
    <property type="protein sequence ID" value="HIV08977.1"/>
    <property type="molecule type" value="Genomic_DNA"/>
</dbReference>
<accession>A0A9D1NMB6</accession>
<evidence type="ECO:0000313" key="1">
    <source>
        <dbReference type="EMBL" id="HIV08977.1"/>
    </source>
</evidence>
<evidence type="ECO:0000313" key="2">
    <source>
        <dbReference type="Proteomes" id="UP000886845"/>
    </source>
</evidence>